<evidence type="ECO:0000313" key="3">
    <source>
        <dbReference type="Proteomes" id="UP000253551"/>
    </source>
</evidence>
<dbReference type="InterPro" id="IPR000101">
    <property type="entry name" value="GGT_peptidase"/>
</dbReference>
<gene>
    <name evidence="2" type="primary">GGT1</name>
    <name evidence="2" type="ORF">CU098_001508</name>
</gene>
<dbReference type="InterPro" id="IPR029055">
    <property type="entry name" value="Ntn_hydrolases_N"/>
</dbReference>
<dbReference type="OrthoDB" id="2412409at2759"/>
<dbReference type="Pfam" id="PF01019">
    <property type="entry name" value="G_glu_transpept"/>
    <property type="match status" value="1"/>
</dbReference>
<evidence type="ECO:0000313" key="2">
    <source>
        <dbReference type="EMBL" id="RCH79298.1"/>
    </source>
</evidence>
<feature type="binding site" evidence="1">
    <location>
        <position position="3"/>
    </location>
    <ligand>
        <name>L-glutamate</name>
        <dbReference type="ChEBI" id="CHEBI:29985"/>
    </ligand>
</feature>
<name>A0A367INN9_RHIST</name>
<dbReference type="GO" id="GO:0005886">
    <property type="term" value="C:plasma membrane"/>
    <property type="evidence" value="ECO:0007669"/>
    <property type="project" value="TreeGrafter"/>
</dbReference>
<dbReference type="PANTHER" id="PTHR11686">
    <property type="entry name" value="GAMMA GLUTAMYL TRANSPEPTIDASE"/>
    <property type="match status" value="1"/>
</dbReference>
<reference evidence="2 3" key="1">
    <citation type="journal article" date="2018" name="G3 (Bethesda)">
        <title>Phylogenetic and Phylogenomic Definition of Rhizopus Species.</title>
        <authorList>
            <person name="Gryganskyi A.P."/>
            <person name="Golan J."/>
            <person name="Dolatabadi S."/>
            <person name="Mondo S."/>
            <person name="Robb S."/>
            <person name="Idnurm A."/>
            <person name="Muszewska A."/>
            <person name="Steczkiewicz K."/>
            <person name="Masonjones S."/>
            <person name="Liao H.L."/>
            <person name="Gajdeczka M.T."/>
            <person name="Anike F."/>
            <person name="Vuek A."/>
            <person name="Anishchenko I.M."/>
            <person name="Voigt K."/>
            <person name="de Hoog G.S."/>
            <person name="Smith M.E."/>
            <person name="Heitman J."/>
            <person name="Vilgalys R."/>
            <person name="Stajich J.E."/>
        </authorList>
    </citation>
    <scope>NUCLEOTIDE SEQUENCE [LARGE SCALE GENOMIC DNA]</scope>
    <source>
        <strain evidence="2 3">LSU 92-RS-03</strain>
    </source>
</reference>
<dbReference type="PANTHER" id="PTHR11686:SF9">
    <property type="entry name" value="RE13973P"/>
    <property type="match status" value="1"/>
</dbReference>
<dbReference type="InterPro" id="IPR043137">
    <property type="entry name" value="GGT_ssub_C"/>
</dbReference>
<dbReference type="GO" id="GO:0036374">
    <property type="term" value="F:glutathione hydrolase activity"/>
    <property type="evidence" value="ECO:0007669"/>
    <property type="project" value="InterPro"/>
</dbReference>
<protein>
    <submittedName>
        <fullName evidence="2">Gamma-glutamyltranspeptidase 1</fullName>
    </submittedName>
</protein>
<dbReference type="EMBL" id="PJQM01006667">
    <property type="protein sequence ID" value="RCH79298.1"/>
    <property type="molecule type" value="Genomic_DNA"/>
</dbReference>
<comment type="caution">
    <text evidence="2">The sequence shown here is derived from an EMBL/GenBank/DDBJ whole genome shotgun (WGS) entry which is preliminary data.</text>
</comment>
<keyword evidence="3" id="KW-1185">Reference proteome</keyword>
<proteinExistence type="predicted"/>
<dbReference type="AlphaFoldDB" id="A0A367INN9"/>
<dbReference type="SUPFAM" id="SSF56235">
    <property type="entry name" value="N-terminal nucleophile aminohydrolases (Ntn hydrolases)"/>
    <property type="match status" value="1"/>
</dbReference>
<accession>A0A367INN9</accession>
<sequence length="101" mass="10982">SGGSLIPTATLNAIVNTLDYSKDLYQAIASPRVHHQLLPNVVVTENGFSRQLEKELMAKNHRVMQIPAEMCFSAVQAVRRLSDGTVEAASDPRKMGIAAAY</sequence>
<dbReference type="Gene3D" id="3.60.20.40">
    <property type="match status" value="1"/>
</dbReference>
<dbReference type="Proteomes" id="UP000253551">
    <property type="component" value="Unassembled WGS sequence"/>
</dbReference>
<dbReference type="GO" id="GO:0006751">
    <property type="term" value="P:glutathione catabolic process"/>
    <property type="evidence" value="ECO:0007669"/>
    <property type="project" value="InterPro"/>
</dbReference>
<evidence type="ECO:0000256" key="1">
    <source>
        <dbReference type="PIRSR" id="PIRSR600101-2"/>
    </source>
</evidence>
<feature type="non-terminal residue" evidence="2">
    <location>
        <position position="1"/>
    </location>
</feature>
<dbReference type="STRING" id="4846.A0A367INN9"/>
<organism evidence="2 3">
    <name type="scientific">Rhizopus stolonifer</name>
    <name type="common">Rhizopus nigricans</name>
    <dbReference type="NCBI Taxonomy" id="4846"/>
    <lineage>
        <taxon>Eukaryota</taxon>
        <taxon>Fungi</taxon>
        <taxon>Fungi incertae sedis</taxon>
        <taxon>Mucoromycota</taxon>
        <taxon>Mucoromycotina</taxon>
        <taxon>Mucoromycetes</taxon>
        <taxon>Mucorales</taxon>
        <taxon>Mucorineae</taxon>
        <taxon>Rhizopodaceae</taxon>
        <taxon>Rhizopus</taxon>
    </lineage>
</organism>